<accession>A0A941GX06</accession>
<sequence>MADEKGIDVPPNWESIKKCSGEDLTDHYLGVIRTLQKQTGLLGDIFTQAMPRFNNPVNLKKVINIIDEVEWTALDVDVKAEAFEGLLERAASEGKKGAGQYFTPRVLIKSIVRLMKPDPIVKSDFTICDPACGTGGFLVAAYQWLLEQTGGVFDRKEIKRIKTSTYYGQDLVSRPRRLALMNLFLQGLEPKIYLGDAIYEPVTGLRFDCILSNPPFGTKGANQTPTRDDFTIETSNKQLNFVQHILTILKPGGRAAMVLPDNCLFEDKAGEVFKILMQDCNVHTVLRLPRGTFTPYSQGVKANVIFLQKGLPTEKVWIFDARSNVPGVTKKERPLTPEHFAEFERCYGDDPNGRSQREDLGIEGRFRCFSLDEIKARDYKLDITWLKDESLEDAEDLPSPDYLVSEAITELEAVVDDLKDILELMEIEE</sequence>
<dbReference type="SUPFAM" id="SSF53335">
    <property type="entry name" value="S-adenosyl-L-methionine-dependent methyltransferases"/>
    <property type="match status" value="1"/>
</dbReference>
<comment type="caution">
    <text evidence="9">The sequence shown here is derived from an EMBL/GenBank/DDBJ whole genome shotgun (WGS) entry which is preliminary data.</text>
</comment>
<comment type="catalytic activity">
    <reaction evidence="7">
        <text>a 2'-deoxyadenosine in DNA + S-adenosyl-L-methionine = an N(6)-methyl-2'-deoxyadenosine in DNA + S-adenosyl-L-homocysteine + H(+)</text>
        <dbReference type="Rhea" id="RHEA:15197"/>
        <dbReference type="Rhea" id="RHEA-COMP:12418"/>
        <dbReference type="Rhea" id="RHEA-COMP:12419"/>
        <dbReference type="ChEBI" id="CHEBI:15378"/>
        <dbReference type="ChEBI" id="CHEBI:57856"/>
        <dbReference type="ChEBI" id="CHEBI:59789"/>
        <dbReference type="ChEBI" id="CHEBI:90615"/>
        <dbReference type="ChEBI" id="CHEBI:90616"/>
        <dbReference type="EC" id="2.1.1.72"/>
    </reaction>
</comment>
<dbReference type="Gene3D" id="1.20.1260.30">
    <property type="match status" value="1"/>
</dbReference>
<keyword evidence="3 9" id="KW-0489">Methyltransferase</keyword>
<dbReference type="InterPro" id="IPR002052">
    <property type="entry name" value="DNA_methylase_N6_adenine_CS"/>
</dbReference>
<dbReference type="EMBL" id="JADQBC010000138">
    <property type="protein sequence ID" value="MBR8829473.1"/>
    <property type="molecule type" value="Genomic_DNA"/>
</dbReference>
<organism evidence="9 10">
    <name type="scientific">Gomphosphaeria aponina SAG 52.96 = DSM 107014</name>
    <dbReference type="NCBI Taxonomy" id="1521640"/>
    <lineage>
        <taxon>Bacteria</taxon>
        <taxon>Bacillati</taxon>
        <taxon>Cyanobacteriota</taxon>
        <taxon>Cyanophyceae</taxon>
        <taxon>Oscillatoriophycideae</taxon>
        <taxon>Chroococcales</taxon>
        <taxon>Gomphosphaeriaceae</taxon>
        <taxon>Gomphosphaeria</taxon>
    </lineage>
</organism>
<dbReference type="Pfam" id="PF02384">
    <property type="entry name" value="N6_Mtase"/>
    <property type="match status" value="1"/>
</dbReference>
<dbReference type="PANTHER" id="PTHR42933:SF4">
    <property type="entry name" value="TYPE I RESTRICTION ENZYME ECOKI METHYLASE SUBUNIT"/>
    <property type="match status" value="1"/>
</dbReference>
<evidence type="ECO:0000313" key="9">
    <source>
        <dbReference type="EMBL" id="MBR8829473.1"/>
    </source>
</evidence>
<dbReference type="EC" id="2.1.1.72" evidence="2"/>
<dbReference type="InterPro" id="IPR029063">
    <property type="entry name" value="SAM-dependent_MTases_sf"/>
</dbReference>
<dbReference type="Proteomes" id="UP000767446">
    <property type="component" value="Unassembled WGS sequence"/>
</dbReference>
<keyword evidence="4" id="KW-0808">Transferase</keyword>
<dbReference type="GO" id="GO:0003677">
    <property type="term" value="F:DNA binding"/>
    <property type="evidence" value="ECO:0007669"/>
    <property type="project" value="InterPro"/>
</dbReference>
<proteinExistence type="inferred from homology"/>
<comment type="similarity">
    <text evidence="1">Belongs to the N(4)/N(6)-methyltransferase family.</text>
</comment>
<gene>
    <name evidence="9" type="ORF">DSM107014_16510</name>
</gene>
<dbReference type="PRINTS" id="PR00507">
    <property type="entry name" value="N12N6MTFRASE"/>
</dbReference>
<dbReference type="GO" id="GO:0008170">
    <property type="term" value="F:N-methyltransferase activity"/>
    <property type="evidence" value="ECO:0007669"/>
    <property type="project" value="InterPro"/>
</dbReference>
<evidence type="ECO:0000256" key="4">
    <source>
        <dbReference type="ARBA" id="ARBA00022679"/>
    </source>
</evidence>
<evidence type="ECO:0000313" key="10">
    <source>
        <dbReference type="Proteomes" id="UP000767446"/>
    </source>
</evidence>
<dbReference type="GO" id="GO:0009307">
    <property type="term" value="P:DNA restriction-modification system"/>
    <property type="evidence" value="ECO:0007669"/>
    <property type="project" value="UniProtKB-KW"/>
</dbReference>
<dbReference type="PROSITE" id="PS00092">
    <property type="entry name" value="N6_MTASE"/>
    <property type="match status" value="1"/>
</dbReference>
<evidence type="ECO:0000259" key="8">
    <source>
        <dbReference type="Pfam" id="PF02384"/>
    </source>
</evidence>
<evidence type="ECO:0000256" key="6">
    <source>
        <dbReference type="ARBA" id="ARBA00022747"/>
    </source>
</evidence>
<dbReference type="InterPro" id="IPR038333">
    <property type="entry name" value="T1MK-like_N_sf"/>
</dbReference>
<evidence type="ECO:0000256" key="1">
    <source>
        <dbReference type="ARBA" id="ARBA00006594"/>
    </source>
</evidence>
<evidence type="ECO:0000256" key="2">
    <source>
        <dbReference type="ARBA" id="ARBA00011900"/>
    </source>
</evidence>
<name>A0A941GX06_9CHRO</name>
<protein>
    <recommendedName>
        <fullName evidence="2">site-specific DNA-methyltransferase (adenine-specific)</fullName>
        <ecNumber evidence="2">2.1.1.72</ecNumber>
    </recommendedName>
</protein>
<dbReference type="GO" id="GO:0009007">
    <property type="term" value="F:site-specific DNA-methyltransferase (adenine-specific) activity"/>
    <property type="evidence" value="ECO:0007669"/>
    <property type="project" value="UniProtKB-EC"/>
</dbReference>
<feature type="domain" description="DNA methylase adenine-specific" evidence="8">
    <location>
        <begin position="77"/>
        <end position="384"/>
    </location>
</feature>
<dbReference type="AlphaFoldDB" id="A0A941GX06"/>
<evidence type="ECO:0000256" key="7">
    <source>
        <dbReference type="ARBA" id="ARBA00047942"/>
    </source>
</evidence>
<dbReference type="GO" id="GO:0032259">
    <property type="term" value="P:methylation"/>
    <property type="evidence" value="ECO:0007669"/>
    <property type="project" value="UniProtKB-KW"/>
</dbReference>
<keyword evidence="6" id="KW-0680">Restriction system</keyword>
<keyword evidence="5" id="KW-0949">S-adenosyl-L-methionine</keyword>
<dbReference type="InterPro" id="IPR051537">
    <property type="entry name" value="DNA_Adenine_Mtase"/>
</dbReference>
<dbReference type="Gene3D" id="3.40.50.150">
    <property type="entry name" value="Vaccinia Virus protein VP39"/>
    <property type="match status" value="1"/>
</dbReference>
<evidence type="ECO:0000256" key="5">
    <source>
        <dbReference type="ARBA" id="ARBA00022691"/>
    </source>
</evidence>
<reference evidence="9" key="1">
    <citation type="submission" date="2021-02" db="EMBL/GenBank/DDBJ databases">
        <title>Metagenome analyses of Stigonema ocellatum DSM 106950, Chlorogloea purpurea SAG 13.99 and Gomphosphaeria aponina DSM 107014.</title>
        <authorList>
            <person name="Marter P."/>
            <person name="Huang S."/>
        </authorList>
    </citation>
    <scope>NUCLEOTIDE SEQUENCE</scope>
    <source>
        <strain evidence="9">JP213</strain>
    </source>
</reference>
<evidence type="ECO:0000256" key="3">
    <source>
        <dbReference type="ARBA" id="ARBA00022603"/>
    </source>
</evidence>
<dbReference type="InterPro" id="IPR003356">
    <property type="entry name" value="DNA_methylase_A-5"/>
</dbReference>
<dbReference type="PANTHER" id="PTHR42933">
    <property type="entry name" value="SLR6095 PROTEIN"/>
    <property type="match status" value="1"/>
</dbReference>